<feature type="region of interest" description="Disordered" evidence="1">
    <location>
        <begin position="259"/>
        <end position="279"/>
    </location>
</feature>
<proteinExistence type="predicted"/>
<keyword evidence="3" id="KW-1185">Reference proteome</keyword>
<name>A0A8C0VMG8_CYACU</name>
<sequence>MSGCHCQGCHCQGWHCQSVIVRGVTVRVSLPGCHCQGWHCQGCHCQGVTARVSLSGVSLSGCHCQGWHCQGGTARAAVPWLCPASGRAHLQQLPLHLIDHQVRGLPPVPALQVIDDNRVGHLGGIERPLQPQLLRRQHVGLVVQIHDLLLQLHPPELDVLQPLAQRCSGVFLGSLRVGGRLLHQVRGLGAAPLRLLARRHRLGANAGVAALPLGHLVLGSAEAGHGHAAAGARPLAAGHMADLGGQRAGGKHRGLRLLGLRHGGASPQRRNRRLGGPAG</sequence>
<dbReference type="Ensembl" id="ENSCCET00000039077.1">
    <property type="protein sequence ID" value="ENSCCEP00000026235.1"/>
    <property type="gene ID" value="ENSCCEG00000023095.1"/>
</dbReference>
<dbReference type="Proteomes" id="UP000694410">
    <property type="component" value="Unplaced"/>
</dbReference>
<dbReference type="AlphaFoldDB" id="A0A8C0VMG8"/>
<protein>
    <submittedName>
        <fullName evidence="2">Uncharacterized protein</fullName>
    </submittedName>
</protein>
<organism evidence="2 3">
    <name type="scientific">Cyanistes caeruleus</name>
    <name type="common">Eurasian blue tit</name>
    <name type="synonym">Parus caeruleus</name>
    <dbReference type="NCBI Taxonomy" id="156563"/>
    <lineage>
        <taxon>Eukaryota</taxon>
        <taxon>Metazoa</taxon>
        <taxon>Chordata</taxon>
        <taxon>Craniata</taxon>
        <taxon>Vertebrata</taxon>
        <taxon>Euteleostomi</taxon>
        <taxon>Archelosauria</taxon>
        <taxon>Archosauria</taxon>
        <taxon>Dinosauria</taxon>
        <taxon>Saurischia</taxon>
        <taxon>Theropoda</taxon>
        <taxon>Coelurosauria</taxon>
        <taxon>Aves</taxon>
        <taxon>Neognathae</taxon>
        <taxon>Neoaves</taxon>
        <taxon>Telluraves</taxon>
        <taxon>Australaves</taxon>
        <taxon>Passeriformes</taxon>
        <taxon>Paridae</taxon>
        <taxon>Cyanistes</taxon>
    </lineage>
</organism>
<evidence type="ECO:0000256" key="1">
    <source>
        <dbReference type="SAM" id="MobiDB-lite"/>
    </source>
</evidence>
<evidence type="ECO:0000313" key="2">
    <source>
        <dbReference type="Ensembl" id="ENSCCEP00000026235.1"/>
    </source>
</evidence>
<reference evidence="2" key="1">
    <citation type="submission" date="2025-08" db="UniProtKB">
        <authorList>
            <consortium name="Ensembl"/>
        </authorList>
    </citation>
    <scope>IDENTIFICATION</scope>
</reference>
<accession>A0A8C0VMG8</accession>
<evidence type="ECO:0000313" key="3">
    <source>
        <dbReference type="Proteomes" id="UP000694410"/>
    </source>
</evidence>
<reference evidence="2" key="2">
    <citation type="submission" date="2025-09" db="UniProtKB">
        <authorList>
            <consortium name="Ensembl"/>
        </authorList>
    </citation>
    <scope>IDENTIFICATION</scope>
</reference>